<dbReference type="AlphaFoldDB" id="A0A1I1S0S9"/>
<feature type="compositionally biased region" description="Polar residues" evidence="2">
    <location>
        <begin position="26"/>
        <end position="56"/>
    </location>
</feature>
<dbReference type="Proteomes" id="UP000199474">
    <property type="component" value="Unassembled WGS sequence"/>
</dbReference>
<evidence type="ECO:0008006" key="5">
    <source>
        <dbReference type="Google" id="ProtNLM"/>
    </source>
</evidence>
<dbReference type="RefSeq" id="WP_090080052.1">
    <property type="nucleotide sequence ID" value="NZ_FOMR01000001.1"/>
</dbReference>
<sequence length="177" mass="19392">MFGNDVKRLFVCKHKRKLGGNLAEKSYNSRNDTSTSAGEGNSNQTAQAETETSSNGMREAAIGSVIGASVGLLASPEAGKRFAGKLGQSEMLKSCSNELRRTAQSMLTEQAAMLMRQGAVTLFQAYQTKTADSGDDNENYRLSADHYHELKAENDALNDRFNRIEDKLNTLLEKMDT</sequence>
<proteinExistence type="predicted"/>
<protein>
    <recommendedName>
        <fullName evidence="5">Gas vesicle protein</fullName>
    </recommendedName>
</protein>
<evidence type="ECO:0000313" key="3">
    <source>
        <dbReference type="EMBL" id="SFD40145.1"/>
    </source>
</evidence>
<dbReference type="STRING" id="640948.SAMN05216238_101171"/>
<organism evidence="3 4">
    <name type="scientific">Lentibacillus persicus</name>
    <dbReference type="NCBI Taxonomy" id="640948"/>
    <lineage>
        <taxon>Bacteria</taxon>
        <taxon>Bacillati</taxon>
        <taxon>Bacillota</taxon>
        <taxon>Bacilli</taxon>
        <taxon>Bacillales</taxon>
        <taxon>Bacillaceae</taxon>
        <taxon>Lentibacillus</taxon>
    </lineage>
</organism>
<name>A0A1I1S0S9_9BACI</name>
<keyword evidence="1" id="KW-0175">Coiled coil</keyword>
<evidence type="ECO:0000313" key="4">
    <source>
        <dbReference type="Proteomes" id="UP000199474"/>
    </source>
</evidence>
<gene>
    <name evidence="3" type="ORF">SAMN05216238_101171</name>
</gene>
<feature type="region of interest" description="Disordered" evidence="2">
    <location>
        <begin position="23"/>
        <end position="56"/>
    </location>
</feature>
<dbReference type="EMBL" id="FOMR01000001">
    <property type="protein sequence ID" value="SFD40145.1"/>
    <property type="molecule type" value="Genomic_DNA"/>
</dbReference>
<evidence type="ECO:0000256" key="2">
    <source>
        <dbReference type="SAM" id="MobiDB-lite"/>
    </source>
</evidence>
<accession>A0A1I1S0S9</accession>
<evidence type="ECO:0000256" key="1">
    <source>
        <dbReference type="SAM" id="Coils"/>
    </source>
</evidence>
<reference evidence="4" key="1">
    <citation type="submission" date="2016-10" db="EMBL/GenBank/DDBJ databases">
        <authorList>
            <person name="Varghese N."/>
            <person name="Submissions S."/>
        </authorList>
    </citation>
    <scope>NUCLEOTIDE SEQUENCE [LARGE SCALE GENOMIC DNA]</scope>
    <source>
        <strain evidence="4">DSM 22530</strain>
    </source>
</reference>
<keyword evidence="4" id="KW-1185">Reference proteome</keyword>
<feature type="coiled-coil region" evidence="1">
    <location>
        <begin position="147"/>
        <end position="174"/>
    </location>
</feature>